<accession>A0ABQ8UL37</accession>
<organism evidence="2 3">
    <name type="scientific">Paratrimastix pyriformis</name>
    <dbReference type="NCBI Taxonomy" id="342808"/>
    <lineage>
        <taxon>Eukaryota</taxon>
        <taxon>Metamonada</taxon>
        <taxon>Preaxostyla</taxon>
        <taxon>Paratrimastigidae</taxon>
        <taxon>Paratrimastix</taxon>
    </lineage>
</organism>
<feature type="compositionally biased region" description="Basic and acidic residues" evidence="1">
    <location>
        <begin position="410"/>
        <end position="419"/>
    </location>
</feature>
<dbReference type="EMBL" id="JAPMOS010000016">
    <property type="protein sequence ID" value="KAJ4459914.1"/>
    <property type="molecule type" value="Genomic_DNA"/>
</dbReference>
<comment type="caution">
    <text evidence="2">The sequence shown here is derived from an EMBL/GenBank/DDBJ whole genome shotgun (WGS) entry which is preliminary data.</text>
</comment>
<feature type="compositionally biased region" description="Pro residues" evidence="1">
    <location>
        <begin position="343"/>
        <end position="353"/>
    </location>
</feature>
<evidence type="ECO:0000256" key="1">
    <source>
        <dbReference type="SAM" id="MobiDB-lite"/>
    </source>
</evidence>
<feature type="region of interest" description="Disordered" evidence="1">
    <location>
        <begin position="319"/>
        <end position="361"/>
    </location>
</feature>
<protein>
    <submittedName>
        <fullName evidence="2">Uncharacterized protein</fullName>
    </submittedName>
</protein>
<dbReference type="Proteomes" id="UP001141327">
    <property type="component" value="Unassembled WGS sequence"/>
</dbReference>
<feature type="region of interest" description="Disordered" evidence="1">
    <location>
        <begin position="1"/>
        <end position="23"/>
    </location>
</feature>
<proteinExistence type="predicted"/>
<gene>
    <name evidence="2" type="ORF">PAPYR_3973</name>
</gene>
<evidence type="ECO:0000313" key="2">
    <source>
        <dbReference type="EMBL" id="KAJ4459914.1"/>
    </source>
</evidence>
<name>A0ABQ8UL37_9EUKA</name>
<feature type="region of interest" description="Disordered" evidence="1">
    <location>
        <begin position="237"/>
        <end position="271"/>
    </location>
</feature>
<sequence>MWSIKPHQVIKAMSQERPSPEKVNYRQVGRQTLDLSLAKKTRGATHSAPGAAIPSIPSKYSTVFVSNAQERDAFSSRTHRFQASVLTDIPGPGAYGGLSDFEPKSDSFSKRGFGNLASQTDRFQVRLPPAFPGPGSYDTPVAVPSPPHTAPQSSAFSQPIATGHIPRPVLPGPGQYEVCVAMVSTSLWMRGAEGRPMVGRMLSLFLSIRSIHPISCCAAPGETNDWCRSPGAVPRLPDAHFPPNPAPSPIKRRGKAQTRSRATPRAPPQVRSAFVSKTERCNFITIGDAPGPGTYSTDAPQENAFYQTKPSHFFAPTETSRFGQTPKKIPAPEAPGPGTYNPGGPPAPPPPSGVPTTTGNGMLIERYPRLHAEADKAQALARLSAQAQMRLNPTMRLPASNAVFLSETRRGHLPSDEKPGPAFYKPVGPTHKSFHLNIDRKWL</sequence>
<reference evidence="2" key="1">
    <citation type="journal article" date="2022" name="bioRxiv">
        <title>Genomics of Preaxostyla Flagellates Illuminates Evolutionary Transitions and the Path Towards Mitochondrial Loss.</title>
        <authorList>
            <person name="Novak L.V.F."/>
            <person name="Treitli S.C."/>
            <person name="Pyrih J."/>
            <person name="Halakuc P."/>
            <person name="Pipaliya S.V."/>
            <person name="Vacek V."/>
            <person name="Brzon O."/>
            <person name="Soukal P."/>
            <person name="Eme L."/>
            <person name="Dacks J.B."/>
            <person name="Karnkowska A."/>
            <person name="Elias M."/>
            <person name="Hampl V."/>
        </authorList>
    </citation>
    <scope>NUCLEOTIDE SEQUENCE</scope>
    <source>
        <strain evidence="2">RCP-MX</strain>
    </source>
</reference>
<evidence type="ECO:0000313" key="3">
    <source>
        <dbReference type="Proteomes" id="UP001141327"/>
    </source>
</evidence>
<feature type="region of interest" description="Disordered" evidence="1">
    <location>
        <begin position="410"/>
        <end position="429"/>
    </location>
</feature>
<keyword evidence="3" id="KW-1185">Reference proteome</keyword>